<sequence length="297" mass="32481">MDDLKATSPRRHWLAVLGILPLLQACSPLRLINATVPGDTHERRDGLAYGPLEHQQLDLYLPRPARAAAPMVVFFYGGSWTSGRREDYRFVGEALASRGVVVAVVDYRLSPQVRYPAFLEDSALAVSWAISQAEDWGVDRDRIYLMGHSAGAYNAAMLALDRRWLSRHDSEPAALAGWIGLAGPYDFLPIALPAVQRAFNWPSTPADSQPLHHARHPERPLQPHRVLLMAAREDRLVDPQRNTVAMAEALKGRGLAVQTELLDGVGHATLIGALAPPLRGLAPVLDRVTGFLLPAGG</sequence>
<reference evidence="4" key="1">
    <citation type="journal article" date="2019" name="Int. J. Syst. Evol. Microbiol.">
        <title>The Global Catalogue of Microorganisms (GCM) 10K type strain sequencing project: providing services to taxonomists for standard genome sequencing and annotation.</title>
        <authorList>
            <consortium name="The Broad Institute Genomics Platform"/>
            <consortium name="The Broad Institute Genome Sequencing Center for Infectious Disease"/>
            <person name="Wu L."/>
            <person name="Ma J."/>
        </authorList>
    </citation>
    <scope>NUCLEOTIDE SEQUENCE [LARGE SCALE GENOMIC DNA]</scope>
    <source>
        <strain evidence="4">CCUG 54518</strain>
    </source>
</reference>
<feature type="domain" description="BD-FAE-like" evidence="2">
    <location>
        <begin position="57"/>
        <end position="163"/>
    </location>
</feature>
<dbReference type="PANTHER" id="PTHR48081:SF9">
    <property type="entry name" value="CARBOXYLESTERASE"/>
    <property type="match status" value="1"/>
</dbReference>
<dbReference type="Proteomes" id="UP001596495">
    <property type="component" value="Unassembled WGS sequence"/>
</dbReference>
<dbReference type="SUPFAM" id="SSF53474">
    <property type="entry name" value="alpha/beta-Hydrolases"/>
    <property type="match status" value="1"/>
</dbReference>
<organism evidence="3 4">
    <name type="scientific">Hydrogenophaga bisanensis</name>
    <dbReference type="NCBI Taxonomy" id="439611"/>
    <lineage>
        <taxon>Bacteria</taxon>
        <taxon>Pseudomonadati</taxon>
        <taxon>Pseudomonadota</taxon>
        <taxon>Betaproteobacteria</taxon>
        <taxon>Burkholderiales</taxon>
        <taxon>Comamonadaceae</taxon>
        <taxon>Hydrogenophaga</taxon>
    </lineage>
</organism>
<protein>
    <submittedName>
        <fullName evidence="3">Alpha/beta hydrolase</fullName>
    </submittedName>
</protein>
<dbReference type="Gene3D" id="3.40.50.1820">
    <property type="entry name" value="alpha/beta hydrolase"/>
    <property type="match status" value="1"/>
</dbReference>
<keyword evidence="1 3" id="KW-0378">Hydrolase</keyword>
<dbReference type="RefSeq" id="WP_382257395.1">
    <property type="nucleotide sequence ID" value="NZ_JBHTBX010000007.1"/>
</dbReference>
<dbReference type="InterPro" id="IPR050300">
    <property type="entry name" value="GDXG_lipolytic_enzyme"/>
</dbReference>
<gene>
    <name evidence="3" type="ORF">ACFQNJ_11630</name>
</gene>
<evidence type="ECO:0000259" key="2">
    <source>
        <dbReference type="Pfam" id="PF20434"/>
    </source>
</evidence>
<dbReference type="PROSITE" id="PS51257">
    <property type="entry name" value="PROKAR_LIPOPROTEIN"/>
    <property type="match status" value="1"/>
</dbReference>
<dbReference type="InterPro" id="IPR029058">
    <property type="entry name" value="AB_hydrolase_fold"/>
</dbReference>
<dbReference type="EMBL" id="JBHTBX010000007">
    <property type="protein sequence ID" value="MFC7435155.1"/>
    <property type="molecule type" value="Genomic_DNA"/>
</dbReference>
<keyword evidence="4" id="KW-1185">Reference proteome</keyword>
<dbReference type="Pfam" id="PF20434">
    <property type="entry name" value="BD-FAE"/>
    <property type="match status" value="1"/>
</dbReference>
<name>A0ABW2RAP8_9BURK</name>
<proteinExistence type="predicted"/>
<evidence type="ECO:0000313" key="3">
    <source>
        <dbReference type="EMBL" id="MFC7435155.1"/>
    </source>
</evidence>
<comment type="caution">
    <text evidence="3">The sequence shown here is derived from an EMBL/GenBank/DDBJ whole genome shotgun (WGS) entry which is preliminary data.</text>
</comment>
<dbReference type="PANTHER" id="PTHR48081">
    <property type="entry name" value="AB HYDROLASE SUPERFAMILY PROTEIN C4A8.06C"/>
    <property type="match status" value="1"/>
</dbReference>
<evidence type="ECO:0000313" key="4">
    <source>
        <dbReference type="Proteomes" id="UP001596495"/>
    </source>
</evidence>
<accession>A0ABW2RAP8</accession>
<evidence type="ECO:0000256" key="1">
    <source>
        <dbReference type="ARBA" id="ARBA00022801"/>
    </source>
</evidence>
<dbReference type="GO" id="GO:0016787">
    <property type="term" value="F:hydrolase activity"/>
    <property type="evidence" value="ECO:0007669"/>
    <property type="project" value="UniProtKB-KW"/>
</dbReference>
<dbReference type="InterPro" id="IPR049492">
    <property type="entry name" value="BD-FAE-like_dom"/>
</dbReference>